<evidence type="ECO:0000256" key="1">
    <source>
        <dbReference type="SAM" id="MobiDB-lite"/>
    </source>
</evidence>
<evidence type="ECO:0000313" key="3">
    <source>
        <dbReference type="EMBL" id="RUS21533.1"/>
    </source>
</evidence>
<proteinExistence type="predicted"/>
<evidence type="ECO:0000259" key="2">
    <source>
        <dbReference type="PROSITE" id="PS50181"/>
    </source>
</evidence>
<feature type="compositionally biased region" description="Low complexity" evidence="1">
    <location>
        <begin position="81"/>
        <end position="94"/>
    </location>
</feature>
<dbReference type="Proteomes" id="UP000274822">
    <property type="component" value="Unassembled WGS sequence"/>
</dbReference>
<sequence length="312" mass="34694">MASRHHQLLDSSIATDYLTKPLEPTRSVRPLPPDIIIRVISNLPVPAITNVALASRRFKVLAYDDEIWESKLRLMNFWHEPPSTSTTSTNPLPTRLQTNHSRYSSPGSPTSPASPTALASLTAPAAAHARTNVKPARNAATPSNMLMDQNDSFMINNKPLNSLIPGLSTDPFTARARAKSTGQAREQFKKIYTELMPFYVDFRNTHKDAKVLKEFGSDPVECARMLAKLVGLGKCKVVNDWWKVALAGTKRLAKYITRSGKEVKGLNEGVGNICQYFESASLHQFEVAYDSQNIVDMQGETEMGWLRNKKHG</sequence>
<dbReference type="InterPro" id="IPR001810">
    <property type="entry name" value="F-box_dom"/>
</dbReference>
<dbReference type="Pfam" id="PF12937">
    <property type="entry name" value="F-box-like"/>
    <property type="match status" value="1"/>
</dbReference>
<dbReference type="Gene3D" id="1.20.1280.50">
    <property type="match status" value="1"/>
</dbReference>
<dbReference type="SUPFAM" id="SSF81383">
    <property type="entry name" value="F-box domain"/>
    <property type="match status" value="1"/>
</dbReference>
<accession>A0A433PVD5</accession>
<dbReference type="PROSITE" id="PS50181">
    <property type="entry name" value="FBOX"/>
    <property type="match status" value="1"/>
</dbReference>
<reference evidence="3 4" key="1">
    <citation type="journal article" date="2018" name="New Phytol.">
        <title>Phylogenomics of Endogonaceae and evolution of mycorrhizas within Mucoromycota.</title>
        <authorList>
            <person name="Chang Y."/>
            <person name="Desiro A."/>
            <person name="Na H."/>
            <person name="Sandor L."/>
            <person name="Lipzen A."/>
            <person name="Clum A."/>
            <person name="Barry K."/>
            <person name="Grigoriev I.V."/>
            <person name="Martin F.M."/>
            <person name="Stajich J.E."/>
            <person name="Smith M.E."/>
            <person name="Bonito G."/>
            <person name="Spatafora J.W."/>
        </authorList>
    </citation>
    <scope>NUCLEOTIDE SEQUENCE [LARGE SCALE GENOMIC DNA]</scope>
    <source>
        <strain evidence="3 4">AD002</strain>
    </source>
</reference>
<feature type="non-terminal residue" evidence="3">
    <location>
        <position position="312"/>
    </location>
</feature>
<organism evidence="3 4">
    <name type="scientific">Jimgerdemannia flammicorona</name>
    <dbReference type="NCBI Taxonomy" id="994334"/>
    <lineage>
        <taxon>Eukaryota</taxon>
        <taxon>Fungi</taxon>
        <taxon>Fungi incertae sedis</taxon>
        <taxon>Mucoromycota</taxon>
        <taxon>Mucoromycotina</taxon>
        <taxon>Endogonomycetes</taxon>
        <taxon>Endogonales</taxon>
        <taxon>Endogonaceae</taxon>
        <taxon>Jimgerdemannia</taxon>
    </lineage>
</organism>
<feature type="domain" description="F-box" evidence="2">
    <location>
        <begin position="25"/>
        <end position="71"/>
    </location>
</feature>
<protein>
    <recommendedName>
        <fullName evidence="2">F-box domain-containing protein</fullName>
    </recommendedName>
</protein>
<feature type="region of interest" description="Disordered" evidence="1">
    <location>
        <begin position="79"/>
        <end position="142"/>
    </location>
</feature>
<feature type="compositionally biased region" description="Low complexity" evidence="1">
    <location>
        <begin position="104"/>
        <end position="127"/>
    </location>
</feature>
<gene>
    <name evidence="3" type="ORF">BC938DRAFT_475393</name>
</gene>
<keyword evidence="4" id="KW-1185">Reference proteome</keyword>
<dbReference type="AlphaFoldDB" id="A0A433PVD5"/>
<name>A0A433PVD5_9FUNG</name>
<evidence type="ECO:0000313" key="4">
    <source>
        <dbReference type="Proteomes" id="UP000274822"/>
    </source>
</evidence>
<dbReference type="InterPro" id="IPR036047">
    <property type="entry name" value="F-box-like_dom_sf"/>
</dbReference>
<comment type="caution">
    <text evidence="3">The sequence shown here is derived from an EMBL/GenBank/DDBJ whole genome shotgun (WGS) entry which is preliminary data.</text>
</comment>
<dbReference type="EMBL" id="RBNJ01020534">
    <property type="protein sequence ID" value="RUS21533.1"/>
    <property type="molecule type" value="Genomic_DNA"/>
</dbReference>